<protein>
    <recommendedName>
        <fullName evidence="3">YtxH domain-containing protein</fullName>
    </recommendedName>
</protein>
<proteinExistence type="predicted"/>
<reference evidence="1 2" key="1">
    <citation type="submission" date="2023-06" db="EMBL/GenBank/DDBJ databases">
        <title>Sporosarcina sp. nov., isolated from Korean tranditional fermented seafood 'Jeotgal'.</title>
        <authorList>
            <person name="Yang A.I."/>
            <person name="Shin N.-R."/>
        </authorList>
    </citation>
    <scope>NUCLEOTIDE SEQUENCE [LARGE SCALE GENOMIC DNA]</scope>
    <source>
        <strain evidence="1 2">T2O-4</strain>
    </source>
</reference>
<accession>A0ABZ0L257</accession>
<evidence type="ECO:0000313" key="1">
    <source>
        <dbReference type="EMBL" id="WOV86550.1"/>
    </source>
</evidence>
<gene>
    <name evidence="1" type="ORF">QWT69_11595</name>
</gene>
<dbReference type="Proteomes" id="UP001303902">
    <property type="component" value="Chromosome"/>
</dbReference>
<organism evidence="1 2">
    <name type="scientific">Sporosarcina oncorhynchi</name>
    <dbReference type="NCBI Taxonomy" id="3056444"/>
    <lineage>
        <taxon>Bacteria</taxon>
        <taxon>Bacillati</taxon>
        <taxon>Bacillota</taxon>
        <taxon>Bacilli</taxon>
        <taxon>Bacillales</taxon>
        <taxon>Caryophanaceae</taxon>
        <taxon>Sporosarcina</taxon>
    </lineage>
</organism>
<evidence type="ECO:0000313" key="2">
    <source>
        <dbReference type="Proteomes" id="UP001303902"/>
    </source>
</evidence>
<evidence type="ECO:0008006" key="3">
    <source>
        <dbReference type="Google" id="ProtNLM"/>
    </source>
</evidence>
<keyword evidence="2" id="KW-1185">Reference proteome</keyword>
<dbReference type="RefSeq" id="WP_317965843.1">
    <property type="nucleotide sequence ID" value="NZ_CP129118.1"/>
</dbReference>
<dbReference type="EMBL" id="CP129118">
    <property type="protein sequence ID" value="WOV86550.1"/>
    <property type="molecule type" value="Genomic_DNA"/>
</dbReference>
<sequence length="83" mass="9036">MGKFIKAVGAAGVVAGSVYLSKSENRKKVKGQLNKVVNNLNKGYVKNLGKPTDIDDSEMVDEGALTSIKYYNNLQQKSENNQS</sequence>
<name>A0ABZ0L257_9BACL</name>